<keyword evidence="4 5" id="KW-0238">DNA-binding</keyword>
<dbReference type="SUPFAM" id="SSF57716">
    <property type="entry name" value="Glucocorticoid receptor-like (DNA-binding domain)"/>
    <property type="match status" value="1"/>
</dbReference>
<protein>
    <recommendedName>
        <fullName evidence="6">THAP-type domain-containing protein</fullName>
    </recommendedName>
</protein>
<dbReference type="Proteomes" id="UP000828390">
    <property type="component" value="Unassembled WGS sequence"/>
</dbReference>
<reference evidence="7" key="2">
    <citation type="submission" date="2020-11" db="EMBL/GenBank/DDBJ databases">
        <authorList>
            <person name="McCartney M.A."/>
            <person name="Auch B."/>
            <person name="Kono T."/>
            <person name="Mallez S."/>
            <person name="Becker A."/>
            <person name="Gohl D.M."/>
            <person name="Silverstein K.A.T."/>
            <person name="Koren S."/>
            <person name="Bechman K.B."/>
            <person name="Herman A."/>
            <person name="Abrahante J.E."/>
            <person name="Garbe J."/>
        </authorList>
    </citation>
    <scope>NUCLEOTIDE SEQUENCE</scope>
    <source>
        <strain evidence="7">Duluth1</strain>
        <tissue evidence="7">Whole animal</tissue>
    </source>
</reference>
<sequence>MAAWSRDSQYGGGQFIDSGSVYRKSNDVSLHTFPEKMAQRRLWIHGIQTTRAEWNGQKMATTQLSCSMHFTLESFSSSTRTKWLLGLPCKPVLNPDAVQTLFGENDRTSNLVSDVQRSTARKREVQRVNAIRV</sequence>
<proteinExistence type="predicted"/>
<evidence type="ECO:0000256" key="2">
    <source>
        <dbReference type="ARBA" id="ARBA00022771"/>
    </source>
</evidence>
<evidence type="ECO:0000313" key="8">
    <source>
        <dbReference type="Proteomes" id="UP000828390"/>
    </source>
</evidence>
<keyword evidence="8" id="KW-1185">Reference proteome</keyword>
<accession>A0A9D4MSH7</accession>
<evidence type="ECO:0000256" key="1">
    <source>
        <dbReference type="ARBA" id="ARBA00022723"/>
    </source>
</evidence>
<evidence type="ECO:0000313" key="7">
    <source>
        <dbReference type="EMBL" id="KAH3882545.1"/>
    </source>
</evidence>
<evidence type="ECO:0000256" key="4">
    <source>
        <dbReference type="ARBA" id="ARBA00023125"/>
    </source>
</evidence>
<reference evidence="7" key="1">
    <citation type="journal article" date="2019" name="bioRxiv">
        <title>The Genome of the Zebra Mussel, Dreissena polymorpha: A Resource for Invasive Species Research.</title>
        <authorList>
            <person name="McCartney M.A."/>
            <person name="Auch B."/>
            <person name="Kono T."/>
            <person name="Mallez S."/>
            <person name="Zhang Y."/>
            <person name="Obille A."/>
            <person name="Becker A."/>
            <person name="Abrahante J.E."/>
            <person name="Garbe J."/>
            <person name="Badalamenti J.P."/>
            <person name="Herman A."/>
            <person name="Mangelson H."/>
            <person name="Liachko I."/>
            <person name="Sullivan S."/>
            <person name="Sone E.D."/>
            <person name="Koren S."/>
            <person name="Silverstein K.A.T."/>
            <person name="Beckman K.B."/>
            <person name="Gohl D.M."/>
        </authorList>
    </citation>
    <scope>NUCLEOTIDE SEQUENCE</scope>
    <source>
        <strain evidence="7">Duluth1</strain>
        <tissue evidence="7">Whole animal</tissue>
    </source>
</reference>
<organism evidence="7 8">
    <name type="scientific">Dreissena polymorpha</name>
    <name type="common">Zebra mussel</name>
    <name type="synonym">Mytilus polymorpha</name>
    <dbReference type="NCBI Taxonomy" id="45954"/>
    <lineage>
        <taxon>Eukaryota</taxon>
        <taxon>Metazoa</taxon>
        <taxon>Spiralia</taxon>
        <taxon>Lophotrochozoa</taxon>
        <taxon>Mollusca</taxon>
        <taxon>Bivalvia</taxon>
        <taxon>Autobranchia</taxon>
        <taxon>Heteroconchia</taxon>
        <taxon>Euheterodonta</taxon>
        <taxon>Imparidentia</taxon>
        <taxon>Neoheterodontei</taxon>
        <taxon>Myida</taxon>
        <taxon>Dreissenoidea</taxon>
        <taxon>Dreissenidae</taxon>
        <taxon>Dreissena</taxon>
    </lineage>
</organism>
<keyword evidence="3" id="KW-0862">Zinc</keyword>
<keyword evidence="2 5" id="KW-0863">Zinc-finger</keyword>
<evidence type="ECO:0000259" key="6">
    <source>
        <dbReference type="PROSITE" id="PS50950"/>
    </source>
</evidence>
<evidence type="ECO:0000256" key="3">
    <source>
        <dbReference type="ARBA" id="ARBA00022833"/>
    </source>
</evidence>
<dbReference type="Pfam" id="PF05485">
    <property type="entry name" value="THAP"/>
    <property type="match status" value="1"/>
</dbReference>
<dbReference type="GO" id="GO:0003677">
    <property type="term" value="F:DNA binding"/>
    <property type="evidence" value="ECO:0007669"/>
    <property type="project" value="UniProtKB-UniRule"/>
</dbReference>
<dbReference type="PROSITE" id="PS50950">
    <property type="entry name" value="ZF_THAP"/>
    <property type="match status" value="1"/>
</dbReference>
<comment type="caution">
    <text evidence="7">The sequence shown here is derived from an EMBL/GenBank/DDBJ whole genome shotgun (WGS) entry which is preliminary data.</text>
</comment>
<dbReference type="AlphaFoldDB" id="A0A9D4MSH7"/>
<feature type="domain" description="THAP-type" evidence="6">
    <location>
        <begin position="9"/>
        <end position="102"/>
    </location>
</feature>
<evidence type="ECO:0000256" key="5">
    <source>
        <dbReference type="PROSITE-ProRule" id="PRU00309"/>
    </source>
</evidence>
<gene>
    <name evidence="7" type="ORF">DPMN_006486</name>
</gene>
<dbReference type="EMBL" id="JAIWYP010000001">
    <property type="protein sequence ID" value="KAH3882545.1"/>
    <property type="molecule type" value="Genomic_DNA"/>
</dbReference>
<keyword evidence="1" id="KW-0479">Metal-binding</keyword>
<dbReference type="InterPro" id="IPR006612">
    <property type="entry name" value="THAP_Znf"/>
</dbReference>
<dbReference type="GO" id="GO:0008270">
    <property type="term" value="F:zinc ion binding"/>
    <property type="evidence" value="ECO:0007669"/>
    <property type="project" value="UniProtKB-KW"/>
</dbReference>
<name>A0A9D4MSH7_DREPO</name>